<evidence type="ECO:0000313" key="4">
    <source>
        <dbReference type="EMBL" id="SHN49655.1"/>
    </source>
</evidence>
<dbReference type="SMART" id="SM00822">
    <property type="entry name" value="PKS_KR"/>
    <property type="match status" value="1"/>
</dbReference>
<dbReference type="PROSITE" id="PS00061">
    <property type="entry name" value="ADH_SHORT"/>
    <property type="match status" value="1"/>
</dbReference>
<dbReference type="GO" id="GO:0048038">
    <property type="term" value="F:quinone binding"/>
    <property type="evidence" value="ECO:0007669"/>
    <property type="project" value="TreeGrafter"/>
</dbReference>
<evidence type="ECO:0000256" key="2">
    <source>
        <dbReference type="ARBA" id="ARBA00023002"/>
    </source>
</evidence>
<feature type="domain" description="Ketoreductase" evidence="3">
    <location>
        <begin position="9"/>
        <end position="190"/>
    </location>
</feature>
<accession>A0A1M7RTP0</accession>
<dbReference type="GO" id="GO:0016616">
    <property type="term" value="F:oxidoreductase activity, acting on the CH-OH group of donors, NAD or NADP as acceptor"/>
    <property type="evidence" value="ECO:0007669"/>
    <property type="project" value="TreeGrafter"/>
</dbReference>
<dbReference type="InterPro" id="IPR057326">
    <property type="entry name" value="KR_dom"/>
</dbReference>
<dbReference type="EMBL" id="FRDF01000002">
    <property type="protein sequence ID" value="SHN49655.1"/>
    <property type="molecule type" value="Genomic_DNA"/>
</dbReference>
<dbReference type="PRINTS" id="PR00080">
    <property type="entry name" value="SDRFAMILY"/>
</dbReference>
<dbReference type="InterPro" id="IPR036291">
    <property type="entry name" value="NAD(P)-bd_dom_sf"/>
</dbReference>
<keyword evidence="2" id="KW-0560">Oxidoreductase</keyword>
<dbReference type="STRING" id="198312.SAMN02745193_00381"/>
<evidence type="ECO:0000256" key="1">
    <source>
        <dbReference type="ARBA" id="ARBA00006484"/>
    </source>
</evidence>
<comment type="similarity">
    <text evidence="1">Belongs to the short-chain dehydrogenases/reductases (SDR) family.</text>
</comment>
<sequence>MDLFDLSGRTAIITGGNRGLGLAMARGLAKAGANVAIWARNEARNAAARTELAALGKGEAITLTCDIAAEEDIAAAMAATLSALGRVDICFANAGISGAGTAIADITTEGWDHTMAINTRGAALVYKHVTRHMITRAQDGDAGGKLIATSSGQSIMGVNRSSDYAASKAALNGLTRAASFELARHQITANALLFGYYETDITAKADPRFGEWMQKRIPLRRPGDHAGLEGLAVFFASSHSDYITGQCLPVDGGLCIS</sequence>
<dbReference type="PRINTS" id="PR00081">
    <property type="entry name" value="GDHRDH"/>
</dbReference>
<dbReference type="Pfam" id="PF13561">
    <property type="entry name" value="adh_short_C2"/>
    <property type="match status" value="1"/>
</dbReference>
<gene>
    <name evidence="4" type="ORF">SAMN02745193_00381</name>
</gene>
<dbReference type="InterPro" id="IPR002347">
    <property type="entry name" value="SDR_fam"/>
</dbReference>
<dbReference type="SUPFAM" id="SSF51735">
    <property type="entry name" value="NAD(P)-binding Rossmann-fold domains"/>
    <property type="match status" value="1"/>
</dbReference>
<dbReference type="OrthoDB" id="9796652at2"/>
<dbReference type="PANTHER" id="PTHR42760">
    <property type="entry name" value="SHORT-CHAIN DEHYDROGENASES/REDUCTASES FAMILY MEMBER"/>
    <property type="match status" value="1"/>
</dbReference>
<evidence type="ECO:0000259" key="3">
    <source>
        <dbReference type="SMART" id="SM00822"/>
    </source>
</evidence>
<dbReference type="Proteomes" id="UP000184391">
    <property type="component" value="Unassembled WGS sequence"/>
</dbReference>
<organism evidence="4 5">
    <name type="scientific">Erythrobacter sanguineus</name>
    <dbReference type="NCBI Taxonomy" id="198312"/>
    <lineage>
        <taxon>Bacteria</taxon>
        <taxon>Pseudomonadati</taxon>
        <taxon>Pseudomonadota</taxon>
        <taxon>Alphaproteobacteria</taxon>
        <taxon>Sphingomonadales</taxon>
        <taxon>Erythrobacteraceae</taxon>
        <taxon>Erythrobacter/Porphyrobacter group</taxon>
        <taxon>Erythrobacter</taxon>
    </lineage>
</organism>
<dbReference type="Gene3D" id="3.40.50.720">
    <property type="entry name" value="NAD(P)-binding Rossmann-like Domain"/>
    <property type="match status" value="1"/>
</dbReference>
<name>A0A1M7RTP0_9SPHN</name>
<dbReference type="InterPro" id="IPR020904">
    <property type="entry name" value="Sc_DH/Rdtase_CS"/>
</dbReference>
<dbReference type="AlphaFoldDB" id="A0A1M7RTP0"/>
<dbReference type="FunFam" id="3.40.50.720:FF:000084">
    <property type="entry name" value="Short-chain dehydrogenase reductase"/>
    <property type="match status" value="1"/>
</dbReference>
<dbReference type="GO" id="GO:0006633">
    <property type="term" value="P:fatty acid biosynthetic process"/>
    <property type="evidence" value="ECO:0007669"/>
    <property type="project" value="TreeGrafter"/>
</dbReference>
<keyword evidence="5" id="KW-1185">Reference proteome</keyword>
<proteinExistence type="inferred from homology"/>
<evidence type="ECO:0000313" key="5">
    <source>
        <dbReference type="Proteomes" id="UP000184391"/>
    </source>
</evidence>
<dbReference type="RefSeq" id="WP_072672972.1">
    <property type="nucleotide sequence ID" value="NZ_FRDF01000002.1"/>
</dbReference>
<reference evidence="5" key="1">
    <citation type="submission" date="2016-12" db="EMBL/GenBank/DDBJ databases">
        <authorList>
            <person name="Varghese N."/>
            <person name="Submissions S."/>
        </authorList>
    </citation>
    <scope>NUCLEOTIDE SEQUENCE [LARGE SCALE GENOMIC DNA]</scope>
    <source>
        <strain evidence="5">DSM 11032</strain>
    </source>
</reference>
<protein>
    <submittedName>
        <fullName evidence="4">NAD(P)-dependent dehydrogenase, short-chain alcohol dehydrogenase family</fullName>
    </submittedName>
</protein>
<dbReference type="PANTHER" id="PTHR42760:SF133">
    <property type="entry name" value="3-OXOACYL-[ACYL-CARRIER-PROTEIN] REDUCTASE"/>
    <property type="match status" value="1"/>
</dbReference>